<feature type="domain" description="Reverse transcriptase" evidence="2">
    <location>
        <begin position="670"/>
        <end position="934"/>
    </location>
</feature>
<dbReference type="STRING" id="69332.A0A388JMV1"/>
<feature type="compositionally biased region" description="Polar residues" evidence="1">
    <location>
        <begin position="361"/>
        <end position="371"/>
    </location>
</feature>
<name>A0A388JMV1_CHABU</name>
<protein>
    <recommendedName>
        <fullName evidence="2">Reverse transcriptase domain-containing protein</fullName>
    </recommendedName>
</protein>
<feature type="region of interest" description="Disordered" evidence="1">
    <location>
        <begin position="357"/>
        <end position="381"/>
    </location>
</feature>
<dbReference type="InterPro" id="IPR043502">
    <property type="entry name" value="DNA/RNA_pol_sf"/>
</dbReference>
<proteinExistence type="predicted"/>
<evidence type="ECO:0000313" key="4">
    <source>
        <dbReference type="Proteomes" id="UP000265515"/>
    </source>
</evidence>
<dbReference type="OrthoDB" id="4842715at2759"/>
<sequence length="1438" mass="162560">MMEFTRRIWIPGKWKFKAESCNSLLNTSLDEIKIKWLKERTVSVIFKENARFLSRKVKDDTIRAFEDGWILGRDRFPGETRRGRIERAIGKIERAYPSDADPERPALVNAKFELDSVAKDNMKDKLWIVTSKGDRLEIRLVCATTMRCRVCKQFFHTEADCRRNGGSHNRGIMGDANVANQQPSQAQSSTGQQERRRSHYQGPLRPQPSRQAPAGNSAPAGFASATVNPVFSPGGLINASPSMQDWSQLMAALQGAAIQGRPLMQGFNWAQPGLHQNLLHPLGGGGSQTEGFQPYGIPSAFQGNQPGGSIPGVSQPGGVPERVEEGGTTRQETRTTQTERREGLGMGDAHLVEEGAVGPEASTSRVSADTQQRAKHAGKQRRLSMGALTIPSQQVSDMPTPQVIAQVVDHLYLNLFATRVIEDCPLARIITEVGGSRFKLVVPLVDARLTTDDVTNLERRGLRLVPLVCFAEGRKSELGKIIMLTARLSAECLAELKIRLHKDKRLDSQFVKAALTQPWGVADLGREVKNIVVYDRMSKESFQRLLPTKTSQPMKELAHPFSDMEPRVSQPDKLCGYAAMYFQDILTSRRPEEGPDTDLSESSHHWQNLQVRLPVCGRMDLDRPITFEEAKTTLASMAKGKAHGDDGLPVEFYSTFWHVLGEDLVENFNNMLQGGRLPKNACNGIISVLFKKRDKSDIRNWRPISLLNVAYKILAKILARRLGRYLPELVSNDQAAFVRGRSIFVNIVTAVEAMETVQEYNPDFAVLLLDMEKTYDRGKWSYVLTTLRVLGFGECFCAWVIGMYSRSTASVMVSRHLSKNFSVSRSLRQGCPLAPLETVLCNIRAEQRIQGLPSTGRDCRVKALADDLFAVVANTKSSMKALREHLREYEELSEAAINWSKSVYLLPEPHTLTVQWGMRRIAADQSEWFLGVHVSLLSCAAEQDGLLQQRILNRMATWGKAPHLSLMGRALVVNVALLAILWYVGKVQPLGPKVRKVIKRRATKFIWKPYGLESEGFITKVAWDTVCHSRQEGGLGLKDPGKQNTAMLAAWVPKALEENSEVHWIGLAERLLADSWHLSRTEDSWACIWIESYLRRPVKSELWKWILKAWQKVKPDRCTEPVTKQEVLLQILFENPLIKDREGRWLAADRKPGSFGRAWIASGVVRVRDMWDEFSQGWREEKDLGMRNNSGQEKRLQEVLQAIPDAWKRILEPGSLDPPRTWYADKLAQEKKELWKLTGYEEAGGRSFEQWHSCGNTTRLEMVGDELPSIRLPTVLTQVRVREQCNEEGSWSVSLWVNGEPIAERKIDPQQRTWRGRGPEGSDLSVLDYTAELGYKLQNSSREPRRVAADRWVRVLQVDPEQVMKAVLRCWQQLNLMPSQRLVVTPWLLSLLATASATWLKERGVNVDTVCKRCQWAFESSVHLWWDCPASAHIWKWW</sequence>
<feature type="region of interest" description="Disordered" evidence="1">
    <location>
        <begin position="172"/>
        <end position="221"/>
    </location>
</feature>
<dbReference type="Proteomes" id="UP000265515">
    <property type="component" value="Unassembled WGS sequence"/>
</dbReference>
<dbReference type="PROSITE" id="PS50878">
    <property type="entry name" value="RT_POL"/>
    <property type="match status" value="1"/>
</dbReference>
<accession>A0A388JMV1</accession>
<feature type="compositionally biased region" description="Polar residues" evidence="1">
    <location>
        <begin position="178"/>
        <end position="192"/>
    </location>
</feature>
<dbReference type="Gramene" id="GBG59134">
    <property type="protein sequence ID" value="GBG59134"/>
    <property type="gene ID" value="CBR_g32151"/>
</dbReference>
<evidence type="ECO:0000259" key="2">
    <source>
        <dbReference type="PROSITE" id="PS50878"/>
    </source>
</evidence>
<evidence type="ECO:0000313" key="3">
    <source>
        <dbReference type="EMBL" id="GBG59134.1"/>
    </source>
</evidence>
<evidence type="ECO:0000256" key="1">
    <source>
        <dbReference type="SAM" id="MobiDB-lite"/>
    </source>
</evidence>
<reference evidence="3 4" key="1">
    <citation type="journal article" date="2018" name="Cell">
        <title>The Chara Genome: Secondary Complexity and Implications for Plant Terrestrialization.</title>
        <authorList>
            <person name="Nishiyama T."/>
            <person name="Sakayama H."/>
            <person name="Vries J.D."/>
            <person name="Buschmann H."/>
            <person name="Saint-Marcoux D."/>
            <person name="Ullrich K.K."/>
            <person name="Haas F.B."/>
            <person name="Vanderstraeten L."/>
            <person name="Becker D."/>
            <person name="Lang D."/>
            <person name="Vosolsobe S."/>
            <person name="Rombauts S."/>
            <person name="Wilhelmsson P.K.I."/>
            <person name="Janitza P."/>
            <person name="Kern R."/>
            <person name="Heyl A."/>
            <person name="Rumpler F."/>
            <person name="Villalobos L.I.A.C."/>
            <person name="Clay J.M."/>
            <person name="Skokan R."/>
            <person name="Toyoda A."/>
            <person name="Suzuki Y."/>
            <person name="Kagoshima H."/>
            <person name="Schijlen E."/>
            <person name="Tajeshwar N."/>
            <person name="Catarino B."/>
            <person name="Hetherington A.J."/>
            <person name="Saltykova A."/>
            <person name="Bonnot C."/>
            <person name="Breuninger H."/>
            <person name="Symeonidi A."/>
            <person name="Radhakrishnan G.V."/>
            <person name="Van Nieuwerburgh F."/>
            <person name="Deforce D."/>
            <person name="Chang C."/>
            <person name="Karol K.G."/>
            <person name="Hedrich R."/>
            <person name="Ulvskov P."/>
            <person name="Glockner G."/>
            <person name="Delwiche C.F."/>
            <person name="Petrasek J."/>
            <person name="Van de Peer Y."/>
            <person name="Friml J."/>
            <person name="Beilby M."/>
            <person name="Dolan L."/>
            <person name="Kohara Y."/>
            <person name="Sugano S."/>
            <person name="Fujiyama A."/>
            <person name="Delaux P.-M."/>
            <person name="Quint M."/>
            <person name="TheiBen G."/>
            <person name="Hagemann M."/>
            <person name="Harholt J."/>
            <person name="Dunand C."/>
            <person name="Zachgo S."/>
            <person name="Langdale J."/>
            <person name="Maumus F."/>
            <person name="Straeten D.V.D."/>
            <person name="Gould S.B."/>
            <person name="Rensing S.A."/>
        </authorList>
    </citation>
    <scope>NUCLEOTIDE SEQUENCE [LARGE SCALE GENOMIC DNA]</scope>
    <source>
        <strain evidence="3 4">S276</strain>
    </source>
</reference>
<feature type="compositionally biased region" description="Basic and acidic residues" evidence="1">
    <location>
        <begin position="321"/>
        <end position="341"/>
    </location>
</feature>
<keyword evidence="4" id="KW-1185">Reference proteome</keyword>
<dbReference type="Pfam" id="PF00078">
    <property type="entry name" value="RVT_1"/>
    <property type="match status" value="1"/>
</dbReference>
<comment type="caution">
    <text evidence="3">The sequence shown here is derived from an EMBL/GenBank/DDBJ whole genome shotgun (WGS) entry which is preliminary data.</text>
</comment>
<dbReference type="SUPFAM" id="SSF56672">
    <property type="entry name" value="DNA/RNA polymerases"/>
    <property type="match status" value="1"/>
</dbReference>
<dbReference type="PANTHER" id="PTHR31635:SF196">
    <property type="entry name" value="REVERSE TRANSCRIPTASE DOMAIN-CONTAINING PROTEIN-RELATED"/>
    <property type="match status" value="1"/>
</dbReference>
<dbReference type="EMBL" id="BFEA01000003">
    <property type="protein sequence ID" value="GBG59134.1"/>
    <property type="molecule type" value="Genomic_DNA"/>
</dbReference>
<dbReference type="CDD" id="cd01650">
    <property type="entry name" value="RT_nLTR_like"/>
    <property type="match status" value="1"/>
</dbReference>
<feature type="region of interest" description="Disordered" evidence="1">
    <location>
        <begin position="305"/>
        <end position="341"/>
    </location>
</feature>
<gene>
    <name evidence="3" type="ORF">CBR_g32151</name>
</gene>
<dbReference type="InterPro" id="IPR000477">
    <property type="entry name" value="RT_dom"/>
</dbReference>
<organism evidence="3 4">
    <name type="scientific">Chara braunii</name>
    <name type="common">Braun's stonewort</name>
    <dbReference type="NCBI Taxonomy" id="69332"/>
    <lineage>
        <taxon>Eukaryota</taxon>
        <taxon>Viridiplantae</taxon>
        <taxon>Streptophyta</taxon>
        <taxon>Charophyceae</taxon>
        <taxon>Charales</taxon>
        <taxon>Characeae</taxon>
        <taxon>Chara</taxon>
    </lineage>
</organism>
<dbReference type="PANTHER" id="PTHR31635">
    <property type="entry name" value="REVERSE TRANSCRIPTASE DOMAIN-CONTAINING PROTEIN-RELATED"/>
    <property type="match status" value="1"/>
</dbReference>